<sequence>MGLGQVAKHVQPSLPSPPLALPSSPIQTASCSAVPLAAGSSQLVNLCRADVPRQASLDLRDEMKQFGRRLTCGGKKAANRTARPGRPSGRFGL</sequence>
<reference evidence="1" key="1">
    <citation type="submission" date="2022-04" db="EMBL/GenBank/DDBJ databases">
        <title>Jade perch genome.</title>
        <authorList>
            <person name="Chao B."/>
        </authorList>
    </citation>
    <scope>NUCLEOTIDE SEQUENCE</scope>
    <source>
        <strain evidence="1">CB-2022</strain>
    </source>
</reference>
<evidence type="ECO:0000313" key="2">
    <source>
        <dbReference type="Proteomes" id="UP000831701"/>
    </source>
</evidence>
<proteinExistence type="predicted"/>
<evidence type="ECO:0000313" key="1">
    <source>
        <dbReference type="EMBL" id="KAI3365833.1"/>
    </source>
</evidence>
<dbReference type="Proteomes" id="UP000831701">
    <property type="component" value="Chromosome 11"/>
</dbReference>
<organism evidence="1 2">
    <name type="scientific">Scortum barcoo</name>
    <name type="common">barcoo grunter</name>
    <dbReference type="NCBI Taxonomy" id="214431"/>
    <lineage>
        <taxon>Eukaryota</taxon>
        <taxon>Metazoa</taxon>
        <taxon>Chordata</taxon>
        <taxon>Craniata</taxon>
        <taxon>Vertebrata</taxon>
        <taxon>Euteleostomi</taxon>
        <taxon>Actinopterygii</taxon>
        <taxon>Neopterygii</taxon>
        <taxon>Teleostei</taxon>
        <taxon>Neoteleostei</taxon>
        <taxon>Acanthomorphata</taxon>
        <taxon>Eupercaria</taxon>
        <taxon>Centrarchiformes</taxon>
        <taxon>Terapontoidei</taxon>
        <taxon>Terapontidae</taxon>
        <taxon>Scortum</taxon>
    </lineage>
</organism>
<gene>
    <name evidence="1" type="ORF">L3Q82_000824</name>
</gene>
<keyword evidence="2" id="KW-1185">Reference proteome</keyword>
<comment type="caution">
    <text evidence="1">The sequence shown here is derived from an EMBL/GenBank/DDBJ whole genome shotgun (WGS) entry which is preliminary data.</text>
</comment>
<protein>
    <submittedName>
        <fullName evidence="1">Uncharacterized protein</fullName>
    </submittedName>
</protein>
<accession>A0ACB8WEE3</accession>
<name>A0ACB8WEE3_9TELE</name>
<dbReference type="EMBL" id="CM041541">
    <property type="protein sequence ID" value="KAI3365833.1"/>
    <property type="molecule type" value="Genomic_DNA"/>
</dbReference>